<accession>A0A5B2VBJ3</accession>
<proteinExistence type="predicted"/>
<evidence type="ECO:0000313" key="3">
    <source>
        <dbReference type="Proteomes" id="UP000323142"/>
    </source>
</evidence>
<keyword evidence="3" id="KW-1185">Reference proteome</keyword>
<dbReference type="OrthoDB" id="9814966at2"/>
<dbReference type="PANTHER" id="PTHR42886">
    <property type="entry name" value="RE40534P-RELATED"/>
    <property type="match status" value="1"/>
</dbReference>
<gene>
    <name evidence="2" type="ORF">F0L46_18350</name>
</gene>
<dbReference type="AlphaFoldDB" id="A0A5B2VBJ3"/>
<dbReference type="Proteomes" id="UP000323142">
    <property type="component" value="Unassembled WGS sequence"/>
</dbReference>
<dbReference type="PANTHER" id="PTHR42886:SF42">
    <property type="entry name" value="ALPHA_BETA-HYDROLASES SUPERFAMILY PROTEIN"/>
    <property type="match status" value="1"/>
</dbReference>
<dbReference type="GO" id="GO:0042171">
    <property type="term" value="F:lysophosphatidic acid acyltransferase activity"/>
    <property type="evidence" value="ECO:0007669"/>
    <property type="project" value="TreeGrafter"/>
</dbReference>
<dbReference type="GO" id="GO:0006654">
    <property type="term" value="P:phosphatidic acid biosynthetic process"/>
    <property type="evidence" value="ECO:0007669"/>
    <property type="project" value="TreeGrafter"/>
</dbReference>
<dbReference type="InterPro" id="IPR029058">
    <property type="entry name" value="AB_hydrolase_fold"/>
</dbReference>
<name>A0A5B2VBJ3_9HYPH</name>
<protein>
    <submittedName>
        <fullName evidence="2">Alpha/beta hydrolase</fullName>
    </submittedName>
</protein>
<dbReference type="InterPro" id="IPR000073">
    <property type="entry name" value="AB_hydrolase_1"/>
</dbReference>
<reference evidence="2 3" key="2">
    <citation type="submission" date="2019-09" db="EMBL/GenBank/DDBJ databases">
        <authorList>
            <person name="Jin C."/>
        </authorList>
    </citation>
    <scope>NUCLEOTIDE SEQUENCE [LARGE SCALE GENOMIC DNA]</scope>
    <source>
        <strain evidence="2 3">BN140002</strain>
    </source>
</reference>
<evidence type="ECO:0000259" key="1">
    <source>
        <dbReference type="Pfam" id="PF12697"/>
    </source>
</evidence>
<sequence length="270" mass="28381">MLGGGDGPALEIVAAGPPGPSRGAPILFVHGAFGGAWIWAERMMPFLARRGRAVAAVSLRGHGRSEGHEALDTTSLADFGADLRRVVASLREPPILVGHSLGGLLAQLALGRLPLRGLVLLGSLPPEGLAVVGPRLALTEPLIWSESFMGSLARERAPISDALLRVLFSEGVPVRRAARYAARMTPESARALAEAHLPGPILPAAAIGVPALVLGGADDRLVWPVSTRRTAFYHGGQVRIVPRMGHFLMLDDDAEETAGAVLDWLEARGL</sequence>
<keyword evidence="2" id="KW-0378">Hydrolase</keyword>
<dbReference type="Pfam" id="PF12697">
    <property type="entry name" value="Abhydrolase_6"/>
    <property type="match status" value="1"/>
</dbReference>
<comment type="caution">
    <text evidence="2">The sequence shown here is derived from an EMBL/GenBank/DDBJ whole genome shotgun (WGS) entry which is preliminary data.</text>
</comment>
<organism evidence="2 3">
    <name type="scientific">Salinarimonas soli</name>
    <dbReference type="NCBI Taxonomy" id="1638099"/>
    <lineage>
        <taxon>Bacteria</taxon>
        <taxon>Pseudomonadati</taxon>
        <taxon>Pseudomonadota</taxon>
        <taxon>Alphaproteobacteria</taxon>
        <taxon>Hyphomicrobiales</taxon>
        <taxon>Salinarimonadaceae</taxon>
        <taxon>Salinarimonas</taxon>
    </lineage>
</organism>
<dbReference type="Gene3D" id="3.40.50.1820">
    <property type="entry name" value="alpha/beta hydrolase"/>
    <property type="match status" value="1"/>
</dbReference>
<dbReference type="GO" id="GO:0055088">
    <property type="term" value="P:lipid homeostasis"/>
    <property type="evidence" value="ECO:0007669"/>
    <property type="project" value="TreeGrafter"/>
</dbReference>
<evidence type="ECO:0000313" key="2">
    <source>
        <dbReference type="EMBL" id="KAA2235820.1"/>
    </source>
</evidence>
<dbReference type="EMBL" id="VUOA01000033">
    <property type="protein sequence ID" value="KAA2235820.1"/>
    <property type="molecule type" value="Genomic_DNA"/>
</dbReference>
<dbReference type="GO" id="GO:0052689">
    <property type="term" value="F:carboxylic ester hydrolase activity"/>
    <property type="evidence" value="ECO:0007669"/>
    <property type="project" value="TreeGrafter"/>
</dbReference>
<reference evidence="2 3" key="1">
    <citation type="submission" date="2019-09" db="EMBL/GenBank/DDBJ databases">
        <title>Salinarimonas rosea gen. nov., sp. nov., a new member of the a-2 subgroup of the Proteobacteria.</title>
        <authorList>
            <person name="Liu J."/>
        </authorList>
    </citation>
    <scope>NUCLEOTIDE SEQUENCE [LARGE SCALE GENOMIC DNA]</scope>
    <source>
        <strain evidence="2 3">BN140002</strain>
    </source>
</reference>
<feature type="domain" description="AB hydrolase-1" evidence="1">
    <location>
        <begin position="26"/>
        <end position="259"/>
    </location>
</feature>
<dbReference type="SUPFAM" id="SSF53474">
    <property type="entry name" value="alpha/beta-Hydrolases"/>
    <property type="match status" value="1"/>
</dbReference>